<gene>
    <name evidence="11" type="ORF">MGWOODY_Clf2636</name>
</gene>
<evidence type="ECO:0000259" key="10">
    <source>
        <dbReference type="Pfam" id="PF21088"/>
    </source>
</evidence>
<keyword evidence="3" id="KW-1003">Cell membrane</keyword>
<dbReference type="Gene3D" id="1.10.287.1260">
    <property type="match status" value="1"/>
</dbReference>
<feature type="transmembrane region" description="Helical" evidence="8">
    <location>
        <begin position="66"/>
        <end position="84"/>
    </location>
</feature>
<feature type="domain" description="Mechanosensitive ion channel transmembrane helices 2/3" evidence="10">
    <location>
        <begin position="151"/>
        <end position="188"/>
    </location>
</feature>
<comment type="similarity">
    <text evidence="2">Belongs to the MscS (TC 1.A.23) family.</text>
</comment>
<dbReference type="SUPFAM" id="SSF50182">
    <property type="entry name" value="Sm-like ribonucleoproteins"/>
    <property type="match status" value="1"/>
</dbReference>
<keyword evidence="4 8" id="KW-0812">Transmembrane</keyword>
<feature type="transmembrane region" description="Helical" evidence="8">
    <location>
        <begin position="104"/>
        <end position="127"/>
    </location>
</feature>
<dbReference type="InterPro" id="IPR023408">
    <property type="entry name" value="MscS_beta-dom_sf"/>
</dbReference>
<feature type="transmembrane region" description="Helical" evidence="8">
    <location>
        <begin position="173"/>
        <end position="196"/>
    </location>
</feature>
<evidence type="ECO:0000256" key="4">
    <source>
        <dbReference type="ARBA" id="ARBA00022692"/>
    </source>
</evidence>
<dbReference type="GO" id="GO:0055085">
    <property type="term" value="P:transmembrane transport"/>
    <property type="evidence" value="ECO:0007669"/>
    <property type="project" value="InterPro"/>
</dbReference>
<keyword evidence="5 8" id="KW-1133">Transmembrane helix</keyword>
<feature type="transmembrane region" description="Helical" evidence="8">
    <location>
        <begin position="148"/>
        <end position="167"/>
    </location>
</feature>
<evidence type="ECO:0000256" key="3">
    <source>
        <dbReference type="ARBA" id="ARBA00022475"/>
    </source>
</evidence>
<proteinExistence type="inferred from homology"/>
<dbReference type="InterPro" id="IPR010920">
    <property type="entry name" value="LSM_dom_sf"/>
</dbReference>
<evidence type="ECO:0000256" key="8">
    <source>
        <dbReference type="SAM" id="Phobius"/>
    </source>
</evidence>
<dbReference type="InterPro" id="IPR011066">
    <property type="entry name" value="MscS_channel_C_sf"/>
</dbReference>
<feature type="transmembrane region" description="Helical" evidence="8">
    <location>
        <begin position="20"/>
        <end position="45"/>
    </location>
</feature>
<dbReference type="Gene3D" id="2.30.30.60">
    <property type="match status" value="1"/>
</dbReference>
<dbReference type="InterPro" id="IPR011014">
    <property type="entry name" value="MscS_channel_TM-2"/>
</dbReference>
<accession>A0A160V9I5</accession>
<feature type="compositionally biased region" description="Basic residues" evidence="7">
    <location>
        <begin position="395"/>
        <end position="407"/>
    </location>
</feature>
<feature type="domain" description="Mechanosensitive ion channel MscS" evidence="9">
    <location>
        <begin position="191"/>
        <end position="256"/>
    </location>
</feature>
<evidence type="ECO:0000256" key="2">
    <source>
        <dbReference type="ARBA" id="ARBA00008017"/>
    </source>
</evidence>
<dbReference type="AlphaFoldDB" id="A0A160V9I5"/>
<evidence type="ECO:0000256" key="7">
    <source>
        <dbReference type="SAM" id="MobiDB-lite"/>
    </source>
</evidence>
<dbReference type="EMBL" id="FAXA01000287">
    <property type="protein sequence ID" value="CUV02682.1"/>
    <property type="molecule type" value="Genomic_DNA"/>
</dbReference>
<dbReference type="Pfam" id="PF00924">
    <property type="entry name" value="MS_channel_2nd"/>
    <property type="match status" value="1"/>
</dbReference>
<feature type="region of interest" description="Disordered" evidence="7">
    <location>
        <begin position="369"/>
        <end position="407"/>
    </location>
</feature>
<dbReference type="InterPro" id="IPR049142">
    <property type="entry name" value="MS_channel_1st"/>
</dbReference>
<dbReference type="InterPro" id="IPR006685">
    <property type="entry name" value="MscS_channel_2nd"/>
</dbReference>
<sequence length="407" mass="45124">MGFVLVEPLLARFGLGDPEWLDPATAGAIALIGIVAAFVFHKLIFPLVVRFTRWTPTDLDSRLVKSVRWPTTLGFVVLGVYLAFTVPLDLTESQQSQVDTVGQALGVMIVITVVVGLLSSAIDWYLASLATSATRVVDLRLLPLIRRAGGVIIYAIGGLLMMDVLGINISPLIAGLGLGGLAVALAIQPTLANLFAGTYVMTEGVIATGDYIQLENGLQGYVVEVSWRSTRIRDWHNNLVVVPNSKFAETIITNFQQPTKAVNVYFECGTSYDSDLYRVEEICLEVMDTIVDSHPMAIKEYGKYFAFDNFGDSNVNFWLFVQATDRLGSFVVQSDMMKLLHKRFQEEGIVINYPVRTLQFPEGWTPEDFLSRNGQNQNAHASRRRRSLKTASKSGTHRRRGSTRRNI</sequence>
<dbReference type="Gene3D" id="3.30.70.100">
    <property type="match status" value="1"/>
</dbReference>
<evidence type="ECO:0000313" key="11">
    <source>
        <dbReference type="EMBL" id="CUV02682.1"/>
    </source>
</evidence>
<reference evidence="11" key="1">
    <citation type="submission" date="2015-10" db="EMBL/GenBank/DDBJ databases">
        <authorList>
            <person name="Gilbert D.G."/>
        </authorList>
    </citation>
    <scope>NUCLEOTIDE SEQUENCE</scope>
</reference>
<dbReference type="PANTHER" id="PTHR30566">
    <property type="entry name" value="YNAI-RELATED MECHANOSENSITIVE ION CHANNEL"/>
    <property type="match status" value="1"/>
</dbReference>
<evidence type="ECO:0000256" key="5">
    <source>
        <dbReference type="ARBA" id="ARBA00022989"/>
    </source>
</evidence>
<dbReference type="SUPFAM" id="SSF82689">
    <property type="entry name" value="Mechanosensitive channel protein MscS (YggB), C-terminal domain"/>
    <property type="match status" value="1"/>
</dbReference>
<evidence type="ECO:0000259" key="9">
    <source>
        <dbReference type="Pfam" id="PF00924"/>
    </source>
</evidence>
<organism evidence="11">
    <name type="scientific">hydrothermal vent metagenome</name>
    <dbReference type="NCBI Taxonomy" id="652676"/>
    <lineage>
        <taxon>unclassified sequences</taxon>
        <taxon>metagenomes</taxon>
        <taxon>ecological metagenomes</taxon>
    </lineage>
</organism>
<dbReference type="Pfam" id="PF21088">
    <property type="entry name" value="MS_channel_1st"/>
    <property type="match status" value="1"/>
</dbReference>
<evidence type="ECO:0000256" key="1">
    <source>
        <dbReference type="ARBA" id="ARBA00004651"/>
    </source>
</evidence>
<protein>
    <submittedName>
        <fullName evidence="11">Small-conductance mechanosensitive channel</fullName>
    </submittedName>
</protein>
<dbReference type="GO" id="GO:0005886">
    <property type="term" value="C:plasma membrane"/>
    <property type="evidence" value="ECO:0007669"/>
    <property type="project" value="UniProtKB-SubCell"/>
</dbReference>
<evidence type="ECO:0000256" key="6">
    <source>
        <dbReference type="ARBA" id="ARBA00023136"/>
    </source>
</evidence>
<comment type="subcellular location">
    <subcellularLocation>
        <location evidence="1">Cell membrane</location>
        <topology evidence="1">Multi-pass membrane protein</topology>
    </subcellularLocation>
</comment>
<keyword evidence="6 8" id="KW-0472">Membrane</keyword>
<name>A0A160V9I5_9ZZZZ</name>
<dbReference type="PANTHER" id="PTHR30566:SF25">
    <property type="entry name" value="INNER MEMBRANE PROTEIN"/>
    <property type="match status" value="1"/>
</dbReference>
<dbReference type="SUPFAM" id="SSF82861">
    <property type="entry name" value="Mechanosensitive channel protein MscS (YggB), transmembrane region"/>
    <property type="match status" value="1"/>
</dbReference>